<dbReference type="EMBL" id="JAFFHB010000005">
    <property type="protein sequence ID" value="KAK4665974.1"/>
    <property type="molecule type" value="Genomic_DNA"/>
</dbReference>
<feature type="compositionally biased region" description="Low complexity" evidence="1">
    <location>
        <begin position="181"/>
        <end position="200"/>
    </location>
</feature>
<evidence type="ECO:0000256" key="1">
    <source>
        <dbReference type="SAM" id="MobiDB-lite"/>
    </source>
</evidence>
<feature type="region of interest" description="Disordered" evidence="1">
    <location>
        <begin position="599"/>
        <end position="620"/>
    </location>
</feature>
<proteinExistence type="predicted"/>
<evidence type="ECO:0000313" key="2">
    <source>
        <dbReference type="EMBL" id="KAK4665974.1"/>
    </source>
</evidence>
<dbReference type="GeneID" id="87932770"/>
<feature type="region of interest" description="Disordered" evidence="1">
    <location>
        <begin position="147"/>
        <end position="200"/>
    </location>
</feature>
<reference evidence="2 3" key="1">
    <citation type="journal article" date="2023" name="bioRxiv">
        <title>High-quality genome assemblies of four members of thePodospora anserinaspecies complex.</title>
        <authorList>
            <person name="Ament-Velasquez S.L."/>
            <person name="Vogan A.A."/>
            <person name="Wallerman O."/>
            <person name="Hartmann F."/>
            <person name="Gautier V."/>
            <person name="Silar P."/>
            <person name="Giraud T."/>
            <person name="Johannesson H."/>
        </authorList>
    </citation>
    <scope>NUCLEOTIDE SEQUENCE [LARGE SCALE GENOMIC DNA]</scope>
    <source>
        <strain evidence="2 3">CBS 411.78</strain>
    </source>
</reference>
<evidence type="ECO:0000313" key="3">
    <source>
        <dbReference type="Proteomes" id="UP001326199"/>
    </source>
</evidence>
<accession>A0ABR0HDC5</accession>
<feature type="region of interest" description="Disordered" evidence="1">
    <location>
        <begin position="544"/>
        <end position="576"/>
    </location>
</feature>
<sequence length="620" mass="68965">MHNPQPFGCDSLAGGPEPNMKGHWKQTGTGQPSTRMRLRDCCYNTGMFSAAVAFIGTSPPPHTFLIHQSPHPRSGHWQERNRPSGNHCCLPSSSRRLRPPHALKTMASTPNQSSAFLSGHRRARTRQLIKKPFKKIFIKSILLSAFTQQQPPPSPPPSTSFASSSSHQHRDPTPPPPPRSSPHSRPTSRRSSSTTTTITTTTSSQLIWRLSDDTLSCSSLQLAAHFNTTTQLSDSCTIPLSPYLYQEQQNIITPSNDSHPSPFSTPHHHHYYYYSTEHSHTNNHFYVTTMSGSRSSSLPPTPSGSMPIEQTPAFQKLLPVERARAFIHSVVFEEDEELSEEEREHITIKCEKTWTDLLKLGNLDEKEGTEECQKLVRAPVIGEGICHKLWKRLAAISRKGGYTNEASGFEAMRKNLVVEGKARREEKKREKEERRREREGRKGVEGLLDSLKLSPRRKDKEGSGSGERDEGEGGGEQEGEEGFWQAPETYTPRIAPPEMEAKDTPCPPGLLGLLEGDDDEMARWDQAAYHGRVGVLNREIEETVGGDEEEEAVKNAEDKNKRKAAEAKEGSRSCRPKLTKSKSWIGKIASMGEKVSYGLGVAGLAGSKGPKDDRSRKKSI</sequence>
<name>A0ABR0HDC5_9PEZI</name>
<feature type="compositionally biased region" description="Basic and acidic residues" evidence="1">
    <location>
        <begin position="609"/>
        <end position="620"/>
    </location>
</feature>
<feature type="region of interest" description="Disordered" evidence="1">
    <location>
        <begin position="421"/>
        <end position="514"/>
    </location>
</feature>
<feature type="region of interest" description="Disordered" evidence="1">
    <location>
        <begin position="1"/>
        <end position="33"/>
    </location>
</feature>
<dbReference type="Proteomes" id="UP001326199">
    <property type="component" value="Unassembled WGS sequence"/>
</dbReference>
<feature type="compositionally biased region" description="Basic and acidic residues" evidence="1">
    <location>
        <begin position="456"/>
        <end position="468"/>
    </location>
</feature>
<comment type="caution">
    <text evidence="2">The sequence shown here is derived from an EMBL/GenBank/DDBJ whole genome shotgun (WGS) entry which is preliminary data.</text>
</comment>
<dbReference type="RefSeq" id="XP_062765940.1">
    <property type="nucleotide sequence ID" value="XM_062912427.1"/>
</dbReference>
<feature type="compositionally biased region" description="Basic and acidic residues" evidence="1">
    <location>
        <begin position="421"/>
        <end position="444"/>
    </location>
</feature>
<feature type="compositionally biased region" description="Basic and acidic residues" evidence="1">
    <location>
        <begin position="552"/>
        <end position="572"/>
    </location>
</feature>
<keyword evidence="3" id="KW-1185">Reference proteome</keyword>
<organism evidence="2 3">
    <name type="scientific">Podospora pseudopauciseta</name>
    <dbReference type="NCBI Taxonomy" id="2093780"/>
    <lineage>
        <taxon>Eukaryota</taxon>
        <taxon>Fungi</taxon>
        <taxon>Dikarya</taxon>
        <taxon>Ascomycota</taxon>
        <taxon>Pezizomycotina</taxon>
        <taxon>Sordariomycetes</taxon>
        <taxon>Sordariomycetidae</taxon>
        <taxon>Sordariales</taxon>
        <taxon>Podosporaceae</taxon>
        <taxon>Podospora</taxon>
    </lineage>
</organism>
<protein>
    <submittedName>
        <fullName evidence="2">Uncharacterized protein</fullName>
    </submittedName>
</protein>
<gene>
    <name evidence="2" type="ORF">QC763_407930</name>
</gene>
<feature type="compositionally biased region" description="Acidic residues" evidence="1">
    <location>
        <begin position="469"/>
        <end position="481"/>
    </location>
</feature>